<proteinExistence type="predicted"/>
<evidence type="ECO:0000313" key="2">
    <source>
        <dbReference type="EMBL" id="MFC6866192.1"/>
    </source>
</evidence>
<keyword evidence="1" id="KW-1133">Transmembrane helix</keyword>
<evidence type="ECO:0000256" key="1">
    <source>
        <dbReference type="SAM" id="Phobius"/>
    </source>
</evidence>
<accession>A0ABW2BVF0</accession>
<protein>
    <recommendedName>
        <fullName evidence="4">SPW repeat-containing protein</fullName>
    </recommendedName>
</protein>
<gene>
    <name evidence="2" type="ORF">ACFQGD_03455</name>
</gene>
<keyword evidence="1" id="KW-0812">Transmembrane</keyword>
<sequence length="130" mass="12897">MSRYDPFSWTGLVDAPALVRGASTGFTVLVIGGLTAPLGARLMPVTGAVWLPLVAVVAFAVAGAKIGTAPRPPLHGAIAALAAYLLVLPLVFLGGGAYGSQLAVTAAAALLIGAIAGAIRARMAARTPNP</sequence>
<feature type="transmembrane region" description="Helical" evidence="1">
    <location>
        <begin position="98"/>
        <end position="119"/>
    </location>
</feature>
<evidence type="ECO:0000313" key="3">
    <source>
        <dbReference type="Proteomes" id="UP001596337"/>
    </source>
</evidence>
<reference evidence="3" key="1">
    <citation type="journal article" date="2019" name="Int. J. Syst. Evol. Microbiol.">
        <title>The Global Catalogue of Microorganisms (GCM) 10K type strain sequencing project: providing services to taxonomists for standard genome sequencing and annotation.</title>
        <authorList>
            <consortium name="The Broad Institute Genomics Platform"/>
            <consortium name="The Broad Institute Genome Sequencing Center for Infectious Disease"/>
            <person name="Wu L."/>
            <person name="Ma J."/>
        </authorList>
    </citation>
    <scope>NUCLEOTIDE SEQUENCE [LARGE SCALE GENOMIC DNA]</scope>
    <source>
        <strain evidence="3">KCTC 32255</strain>
    </source>
</reference>
<dbReference type="RefSeq" id="WP_345407309.1">
    <property type="nucleotide sequence ID" value="NZ_BAABLA010000123.1"/>
</dbReference>
<feature type="transmembrane region" description="Helical" evidence="1">
    <location>
        <begin position="12"/>
        <end position="36"/>
    </location>
</feature>
<evidence type="ECO:0008006" key="4">
    <source>
        <dbReference type="Google" id="ProtNLM"/>
    </source>
</evidence>
<keyword evidence="1" id="KW-0472">Membrane</keyword>
<keyword evidence="3" id="KW-1185">Reference proteome</keyword>
<organism evidence="2 3">
    <name type="scientific">Haloechinothrix salitolerans</name>
    <dbReference type="NCBI Taxonomy" id="926830"/>
    <lineage>
        <taxon>Bacteria</taxon>
        <taxon>Bacillati</taxon>
        <taxon>Actinomycetota</taxon>
        <taxon>Actinomycetes</taxon>
        <taxon>Pseudonocardiales</taxon>
        <taxon>Pseudonocardiaceae</taxon>
        <taxon>Haloechinothrix</taxon>
    </lineage>
</organism>
<dbReference type="Proteomes" id="UP001596337">
    <property type="component" value="Unassembled WGS sequence"/>
</dbReference>
<comment type="caution">
    <text evidence="2">The sequence shown here is derived from an EMBL/GenBank/DDBJ whole genome shotgun (WGS) entry which is preliminary data.</text>
</comment>
<dbReference type="EMBL" id="JBHSXX010000001">
    <property type="protein sequence ID" value="MFC6866192.1"/>
    <property type="molecule type" value="Genomic_DNA"/>
</dbReference>
<feature type="transmembrane region" description="Helical" evidence="1">
    <location>
        <begin position="42"/>
        <end position="62"/>
    </location>
</feature>
<name>A0ABW2BVF0_9PSEU</name>
<feature type="transmembrane region" description="Helical" evidence="1">
    <location>
        <begin position="74"/>
        <end position="92"/>
    </location>
</feature>